<organism evidence="8 9">
    <name type="scientific">Taibaiella lutea</name>
    <dbReference type="NCBI Taxonomy" id="2608001"/>
    <lineage>
        <taxon>Bacteria</taxon>
        <taxon>Pseudomonadati</taxon>
        <taxon>Bacteroidota</taxon>
        <taxon>Chitinophagia</taxon>
        <taxon>Chitinophagales</taxon>
        <taxon>Chitinophagaceae</taxon>
        <taxon>Taibaiella</taxon>
    </lineage>
</organism>
<name>A0A5M6CFF7_9BACT</name>
<dbReference type="EMBL" id="VWSH01000004">
    <property type="protein sequence ID" value="KAA5532652.1"/>
    <property type="molecule type" value="Genomic_DNA"/>
</dbReference>
<dbReference type="Proteomes" id="UP000323632">
    <property type="component" value="Unassembled WGS sequence"/>
</dbReference>
<accession>A0A5M6CFF7</accession>
<protein>
    <recommendedName>
        <fullName evidence="6">ATP-dependent Clp protease proteolytic subunit</fullName>
    </recommendedName>
</protein>
<dbReference type="CDD" id="cd07016">
    <property type="entry name" value="S14_ClpP_1"/>
    <property type="match status" value="1"/>
</dbReference>
<dbReference type="NCBIfam" id="NF045542">
    <property type="entry name" value="Clp_rel_HeadMat"/>
    <property type="match status" value="1"/>
</dbReference>
<dbReference type="PANTHER" id="PTHR10381:SF70">
    <property type="entry name" value="ATP-DEPENDENT CLP PROTEASE PROTEOLYTIC SUBUNIT"/>
    <property type="match status" value="1"/>
</dbReference>
<dbReference type="GO" id="GO:0009368">
    <property type="term" value="C:endopeptidase Clp complex"/>
    <property type="evidence" value="ECO:0007669"/>
    <property type="project" value="TreeGrafter"/>
</dbReference>
<evidence type="ECO:0000256" key="1">
    <source>
        <dbReference type="ARBA" id="ARBA00007039"/>
    </source>
</evidence>
<evidence type="ECO:0000313" key="8">
    <source>
        <dbReference type="EMBL" id="KAA5532652.1"/>
    </source>
</evidence>
<dbReference type="SUPFAM" id="SSF52096">
    <property type="entry name" value="ClpP/crotonase"/>
    <property type="match status" value="1"/>
</dbReference>
<dbReference type="GO" id="GO:0006515">
    <property type="term" value="P:protein quality control for misfolded or incompletely synthesized proteins"/>
    <property type="evidence" value="ECO:0007669"/>
    <property type="project" value="TreeGrafter"/>
</dbReference>
<comment type="similarity">
    <text evidence="1 6">Belongs to the peptidase S14 family.</text>
</comment>
<keyword evidence="2" id="KW-0963">Cytoplasm</keyword>
<keyword evidence="5" id="KW-0720">Serine protease</keyword>
<dbReference type="AlphaFoldDB" id="A0A5M6CFF7"/>
<evidence type="ECO:0000313" key="9">
    <source>
        <dbReference type="Proteomes" id="UP000323632"/>
    </source>
</evidence>
<evidence type="ECO:0000256" key="4">
    <source>
        <dbReference type="ARBA" id="ARBA00022801"/>
    </source>
</evidence>
<evidence type="ECO:0000256" key="6">
    <source>
        <dbReference type="RuleBase" id="RU003567"/>
    </source>
</evidence>
<feature type="region of interest" description="Disordered" evidence="7">
    <location>
        <begin position="339"/>
        <end position="381"/>
    </location>
</feature>
<gene>
    <name evidence="8" type="ORF">F0919_17885</name>
</gene>
<dbReference type="RefSeq" id="WP_150034207.1">
    <property type="nucleotide sequence ID" value="NZ_VWSH01000004.1"/>
</dbReference>
<comment type="caution">
    <text evidence="8">The sequence shown here is derived from an EMBL/GenBank/DDBJ whole genome shotgun (WGS) entry which is preliminary data.</text>
</comment>
<dbReference type="InterPro" id="IPR023562">
    <property type="entry name" value="ClpP/TepA"/>
</dbReference>
<keyword evidence="9" id="KW-1185">Reference proteome</keyword>
<dbReference type="CDD" id="cd14686">
    <property type="entry name" value="bZIP"/>
    <property type="match status" value="1"/>
</dbReference>
<proteinExistence type="inferred from homology"/>
<feature type="compositionally biased region" description="Basic and acidic residues" evidence="7">
    <location>
        <begin position="339"/>
        <end position="365"/>
    </location>
</feature>
<dbReference type="GO" id="GO:0004252">
    <property type="term" value="F:serine-type endopeptidase activity"/>
    <property type="evidence" value="ECO:0007669"/>
    <property type="project" value="InterPro"/>
</dbReference>
<keyword evidence="3 8" id="KW-0645">Protease</keyword>
<dbReference type="PRINTS" id="PR00127">
    <property type="entry name" value="CLPPROTEASEP"/>
</dbReference>
<evidence type="ECO:0000256" key="3">
    <source>
        <dbReference type="ARBA" id="ARBA00022670"/>
    </source>
</evidence>
<dbReference type="Pfam" id="PF00574">
    <property type="entry name" value="CLP_protease"/>
    <property type="match status" value="1"/>
</dbReference>
<dbReference type="InterPro" id="IPR029045">
    <property type="entry name" value="ClpP/crotonase-like_dom_sf"/>
</dbReference>
<dbReference type="Gene3D" id="3.90.226.10">
    <property type="entry name" value="2-enoyl-CoA Hydratase, Chain A, domain 1"/>
    <property type="match status" value="1"/>
</dbReference>
<dbReference type="InterPro" id="IPR001907">
    <property type="entry name" value="ClpP"/>
</dbReference>
<dbReference type="GO" id="GO:0051117">
    <property type="term" value="F:ATPase binding"/>
    <property type="evidence" value="ECO:0007669"/>
    <property type="project" value="TreeGrafter"/>
</dbReference>
<dbReference type="GO" id="GO:0004176">
    <property type="term" value="F:ATP-dependent peptidase activity"/>
    <property type="evidence" value="ECO:0007669"/>
    <property type="project" value="InterPro"/>
</dbReference>
<sequence>MAKQNFKVAIRNSVGDNSTLELFFLDDIFNEYDWWTGDTTNMVNDVVKQVKNYNPKTVILTIDSQGGDASIGLAIYNFLKHYGVKVETDIIGMAGSIASVMAMAANKGKLKIARNGFMVIHKAWGGAIGNSDDLRNAADVVDMYTRQIVDIYAQRTGKSVNEINALIEKGDYWMTGSEAVAQGFADETYNDNEQFQIAARVKTLAPDYRNIPQNLITDEDSEEEAEPEDFQSFKTNFMKFKDKVNAFIDAITGKKIEKTTPETLSVDVANLIGEPMKTMIEGLQTDVSEEIKPIQDKIADFEKADGAFQTGIVNSVTNAVFEKYEQRIKDLEAANAKLEKENGDLKTEIQDKLGKESHDGPEKAPKAKVIGSFGKATAEAE</sequence>
<evidence type="ECO:0000256" key="5">
    <source>
        <dbReference type="ARBA" id="ARBA00022825"/>
    </source>
</evidence>
<reference evidence="8 9" key="1">
    <citation type="submission" date="2019-09" db="EMBL/GenBank/DDBJ databases">
        <title>Genome sequence and assembly of Taibaiella sp.</title>
        <authorList>
            <person name="Chhetri G."/>
        </authorList>
    </citation>
    <scope>NUCLEOTIDE SEQUENCE [LARGE SCALE GENOMIC DNA]</scope>
    <source>
        <strain evidence="8 9">KVB11</strain>
    </source>
</reference>
<evidence type="ECO:0000256" key="7">
    <source>
        <dbReference type="SAM" id="MobiDB-lite"/>
    </source>
</evidence>
<dbReference type="PANTHER" id="PTHR10381">
    <property type="entry name" value="ATP-DEPENDENT CLP PROTEASE PROTEOLYTIC SUBUNIT"/>
    <property type="match status" value="1"/>
</dbReference>
<evidence type="ECO:0000256" key="2">
    <source>
        <dbReference type="ARBA" id="ARBA00022490"/>
    </source>
</evidence>
<keyword evidence="4" id="KW-0378">Hydrolase</keyword>